<dbReference type="PROSITE" id="PS50109">
    <property type="entry name" value="HIS_KIN"/>
    <property type="match status" value="1"/>
</dbReference>
<proteinExistence type="predicted"/>
<comment type="subcellular location">
    <subcellularLocation>
        <location evidence="2">Membrane</location>
    </subcellularLocation>
</comment>
<dbReference type="EMBL" id="CP015249">
    <property type="protein sequence ID" value="ANB17102.1"/>
    <property type="molecule type" value="Genomic_DNA"/>
</dbReference>
<protein>
    <recommendedName>
        <fullName evidence="3">histidine kinase</fullName>
        <ecNumber evidence="3">2.7.13.3</ecNumber>
    </recommendedName>
</protein>
<dbReference type="SUPFAM" id="SSF55874">
    <property type="entry name" value="ATPase domain of HSP90 chaperone/DNA topoisomerase II/histidine kinase"/>
    <property type="match status" value="1"/>
</dbReference>
<dbReference type="GO" id="GO:0005886">
    <property type="term" value="C:plasma membrane"/>
    <property type="evidence" value="ECO:0007669"/>
    <property type="project" value="TreeGrafter"/>
</dbReference>
<dbReference type="InterPro" id="IPR003594">
    <property type="entry name" value="HATPase_dom"/>
</dbReference>
<evidence type="ECO:0000259" key="13">
    <source>
        <dbReference type="PROSITE" id="PS50885"/>
    </source>
</evidence>
<dbReference type="AlphaFoldDB" id="A0A167GQE7"/>
<evidence type="ECO:0000256" key="2">
    <source>
        <dbReference type="ARBA" id="ARBA00004370"/>
    </source>
</evidence>
<keyword evidence="8 11" id="KW-1133">Transmembrane helix</keyword>
<comment type="catalytic activity">
    <reaction evidence="1">
        <text>ATP + protein L-histidine = ADP + protein N-phospho-L-histidine.</text>
        <dbReference type="EC" id="2.7.13.3"/>
    </reaction>
</comment>
<dbReference type="RefSeq" id="WP_067645010.1">
    <property type="nucleotide sequence ID" value="NZ_CP015249.1"/>
</dbReference>
<evidence type="ECO:0000256" key="3">
    <source>
        <dbReference type="ARBA" id="ARBA00012438"/>
    </source>
</evidence>
<evidence type="ECO:0000256" key="5">
    <source>
        <dbReference type="ARBA" id="ARBA00022679"/>
    </source>
</evidence>
<dbReference type="PRINTS" id="PR00344">
    <property type="entry name" value="BCTRLSENSOR"/>
</dbReference>
<keyword evidence="9" id="KW-0902">Two-component regulatory system</keyword>
<evidence type="ECO:0000256" key="1">
    <source>
        <dbReference type="ARBA" id="ARBA00000085"/>
    </source>
</evidence>
<dbReference type="STRING" id="1300342.I596_1072"/>
<reference evidence="14 15" key="1">
    <citation type="submission" date="2016-04" db="EMBL/GenBank/DDBJ databases">
        <title>Complete genome sequence of Dokdonella koreensis DS-123T.</title>
        <authorList>
            <person name="Kim J.F."/>
            <person name="Lee H."/>
            <person name="Kwak M.-J."/>
        </authorList>
    </citation>
    <scope>NUCLEOTIDE SEQUENCE [LARGE SCALE GENOMIC DNA]</scope>
    <source>
        <strain evidence="14 15">DS-123</strain>
    </source>
</reference>
<evidence type="ECO:0000256" key="9">
    <source>
        <dbReference type="ARBA" id="ARBA00023012"/>
    </source>
</evidence>
<keyword evidence="15" id="KW-1185">Reference proteome</keyword>
<dbReference type="Proteomes" id="UP000076830">
    <property type="component" value="Chromosome"/>
</dbReference>
<evidence type="ECO:0000313" key="14">
    <source>
        <dbReference type="EMBL" id="ANB17102.1"/>
    </source>
</evidence>
<feature type="domain" description="Histidine kinase" evidence="12">
    <location>
        <begin position="238"/>
        <end position="431"/>
    </location>
</feature>
<dbReference type="PROSITE" id="PS50885">
    <property type="entry name" value="HAMP"/>
    <property type="match status" value="1"/>
</dbReference>
<dbReference type="PANTHER" id="PTHR45436">
    <property type="entry name" value="SENSOR HISTIDINE KINASE YKOH"/>
    <property type="match status" value="1"/>
</dbReference>
<keyword evidence="7 14" id="KW-0418">Kinase</keyword>
<keyword evidence="6 11" id="KW-0812">Transmembrane</keyword>
<feature type="transmembrane region" description="Helical" evidence="11">
    <location>
        <begin position="158"/>
        <end position="178"/>
    </location>
</feature>
<accession>A0A167GQE7</accession>
<dbReference type="OrthoDB" id="9809567at2"/>
<sequence>MKRPGLGARLLLLGLLAALLVAGIGGWLLRANMHAILLRGFEQRLAEHADRIAARLHAAGGGRIVHEEPRAADDFGRIFSGWYWQLAYADQRLHSRSLWDADLPTPPPAGGLLRVAGPRGEPLLGLARPLRFDAVQGTLYVFGPAEEIDRERRGLDRLLAGTLAGLLVALALATLVQVRLGLHPLRRLREAVTAVQTGHAERVGAGFGPDLDPLAHELDAVLERNARVTARARSHAADLAHALKKPLALIATDTAAGDTRLAAEVRTMTQLIDRHLARAGSGAGDRRRIPVAARIGALIELMRRLHADRGLDWRLRVPTDLHWRGEPTDLDEMLGNLLDNAGKWARSRIEVTAEADDAAGGLRVTIDDDGNGLTPAQIAQATRRGRRFDETVEGSGLGLAITADIAETYGGRQVLEASPLGGLRVRLSLPG</sequence>
<evidence type="ECO:0000256" key="8">
    <source>
        <dbReference type="ARBA" id="ARBA00022989"/>
    </source>
</evidence>
<dbReference type="GO" id="GO:0004673">
    <property type="term" value="F:protein histidine kinase activity"/>
    <property type="evidence" value="ECO:0007669"/>
    <property type="project" value="UniProtKB-EC"/>
</dbReference>
<name>A0A167GQE7_9GAMM</name>
<dbReference type="InterPro" id="IPR003660">
    <property type="entry name" value="HAMP_dom"/>
</dbReference>
<evidence type="ECO:0000259" key="12">
    <source>
        <dbReference type="PROSITE" id="PS50109"/>
    </source>
</evidence>
<dbReference type="GO" id="GO:0000160">
    <property type="term" value="P:phosphorelay signal transduction system"/>
    <property type="evidence" value="ECO:0007669"/>
    <property type="project" value="UniProtKB-KW"/>
</dbReference>
<feature type="domain" description="HAMP" evidence="13">
    <location>
        <begin position="179"/>
        <end position="230"/>
    </location>
</feature>
<dbReference type="InterPro" id="IPR004358">
    <property type="entry name" value="Sig_transdc_His_kin-like_C"/>
</dbReference>
<evidence type="ECO:0000256" key="6">
    <source>
        <dbReference type="ARBA" id="ARBA00022692"/>
    </source>
</evidence>
<feature type="transmembrane region" description="Helical" evidence="11">
    <location>
        <begin position="6"/>
        <end position="29"/>
    </location>
</feature>
<dbReference type="InterPro" id="IPR050428">
    <property type="entry name" value="TCS_sensor_his_kinase"/>
</dbReference>
<dbReference type="SMART" id="SM00387">
    <property type="entry name" value="HATPase_c"/>
    <property type="match status" value="1"/>
</dbReference>
<dbReference type="EC" id="2.7.13.3" evidence="3"/>
<keyword evidence="4" id="KW-0597">Phosphoprotein</keyword>
<keyword evidence="10 11" id="KW-0472">Membrane</keyword>
<dbReference type="Pfam" id="PF02518">
    <property type="entry name" value="HATPase_c"/>
    <property type="match status" value="1"/>
</dbReference>
<dbReference type="PANTHER" id="PTHR45436:SF5">
    <property type="entry name" value="SENSOR HISTIDINE KINASE TRCS"/>
    <property type="match status" value="1"/>
</dbReference>
<dbReference type="InterPro" id="IPR036890">
    <property type="entry name" value="HATPase_C_sf"/>
</dbReference>
<keyword evidence="5" id="KW-0808">Transferase</keyword>
<dbReference type="KEGG" id="dko:I596_1072"/>
<organism evidence="14 15">
    <name type="scientific">Dokdonella koreensis DS-123</name>
    <dbReference type="NCBI Taxonomy" id="1300342"/>
    <lineage>
        <taxon>Bacteria</taxon>
        <taxon>Pseudomonadati</taxon>
        <taxon>Pseudomonadota</taxon>
        <taxon>Gammaproteobacteria</taxon>
        <taxon>Lysobacterales</taxon>
        <taxon>Rhodanobacteraceae</taxon>
        <taxon>Dokdonella</taxon>
    </lineage>
</organism>
<evidence type="ECO:0000256" key="10">
    <source>
        <dbReference type="ARBA" id="ARBA00023136"/>
    </source>
</evidence>
<evidence type="ECO:0000313" key="15">
    <source>
        <dbReference type="Proteomes" id="UP000076830"/>
    </source>
</evidence>
<dbReference type="Gene3D" id="3.30.565.10">
    <property type="entry name" value="Histidine kinase-like ATPase, C-terminal domain"/>
    <property type="match status" value="1"/>
</dbReference>
<evidence type="ECO:0000256" key="4">
    <source>
        <dbReference type="ARBA" id="ARBA00022553"/>
    </source>
</evidence>
<gene>
    <name evidence="14" type="ORF">I596_1072</name>
</gene>
<evidence type="ECO:0000256" key="11">
    <source>
        <dbReference type="SAM" id="Phobius"/>
    </source>
</evidence>
<evidence type="ECO:0000256" key="7">
    <source>
        <dbReference type="ARBA" id="ARBA00022777"/>
    </source>
</evidence>
<dbReference type="InterPro" id="IPR005467">
    <property type="entry name" value="His_kinase_dom"/>
</dbReference>